<evidence type="ECO:0000313" key="7">
    <source>
        <dbReference type="EMBL" id="VDN50531.1"/>
    </source>
</evidence>
<dbReference type="GO" id="GO:0000958">
    <property type="term" value="P:mitochondrial mRNA catabolic process"/>
    <property type="evidence" value="ECO:0007669"/>
    <property type="project" value="TreeGrafter"/>
</dbReference>
<evidence type="ECO:0000313" key="10">
    <source>
        <dbReference type="WBParaSite" id="DME_0000488301-mRNA-1"/>
    </source>
</evidence>
<dbReference type="InterPro" id="IPR015848">
    <property type="entry name" value="PNPase_PH_RNA-bd_bac/org-type"/>
</dbReference>
<dbReference type="NCBIfam" id="NF008805">
    <property type="entry name" value="PRK11824.1"/>
    <property type="match status" value="1"/>
</dbReference>
<dbReference type="InterPro" id="IPR001247">
    <property type="entry name" value="ExoRNase_PH_dom1"/>
</dbReference>
<dbReference type="GO" id="GO:0005739">
    <property type="term" value="C:mitochondrion"/>
    <property type="evidence" value="ECO:0007669"/>
    <property type="project" value="TreeGrafter"/>
</dbReference>
<accession>A0A0N4UC99</accession>
<protein>
    <recommendedName>
        <fullName evidence="2">polyribonucleotide nucleotidyltransferase</fullName>
        <ecNumber evidence="2">2.7.7.8</ecNumber>
    </recommendedName>
</protein>
<reference evidence="10" key="1">
    <citation type="submission" date="2017-02" db="UniProtKB">
        <authorList>
            <consortium name="WormBaseParasite"/>
        </authorList>
    </citation>
    <scope>IDENTIFICATION</scope>
</reference>
<comment type="similarity">
    <text evidence="1">Belongs to the polyribonucleotide nucleotidyltransferase family.</text>
</comment>
<name>A0A0N4UC99_DRAME</name>
<dbReference type="NCBIfam" id="TIGR03591">
    <property type="entry name" value="polynuc_phos"/>
    <property type="match status" value="1"/>
</dbReference>
<keyword evidence="5" id="KW-0694">RNA-binding</keyword>
<dbReference type="InterPro" id="IPR036345">
    <property type="entry name" value="ExoRNase_PH_dom2_sf"/>
</dbReference>
<evidence type="ECO:0000256" key="5">
    <source>
        <dbReference type="ARBA" id="ARBA00022884"/>
    </source>
</evidence>
<dbReference type="Proteomes" id="UP000274756">
    <property type="component" value="Unassembled WGS sequence"/>
</dbReference>
<evidence type="ECO:0000256" key="4">
    <source>
        <dbReference type="ARBA" id="ARBA00022695"/>
    </source>
</evidence>
<evidence type="ECO:0000256" key="2">
    <source>
        <dbReference type="ARBA" id="ARBA00012416"/>
    </source>
</evidence>
<dbReference type="EC" id="2.7.7.8" evidence="2"/>
<keyword evidence="3" id="KW-0808">Transferase</keyword>
<dbReference type="CDD" id="cd11364">
    <property type="entry name" value="RNase_PH_PNPase_2"/>
    <property type="match status" value="1"/>
</dbReference>
<dbReference type="OrthoDB" id="437922at2759"/>
<dbReference type="Pfam" id="PF03725">
    <property type="entry name" value="RNase_PH_C"/>
    <property type="match status" value="1"/>
</dbReference>
<dbReference type="GO" id="GO:0003723">
    <property type="term" value="F:RNA binding"/>
    <property type="evidence" value="ECO:0007669"/>
    <property type="project" value="UniProtKB-KW"/>
</dbReference>
<dbReference type="GO" id="GO:0000175">
    <property type="term" value="F:3'-5'-RNA exonuclease activity"/>
    <property type="evidence" value="ECO:0007669"/>
    <property type="project" value="TreeGrafter"/>
</dbReference>
<sequence>MIFPMRWLFHRILMKYVNRQIHFRCISLSSIVFSSKISTNIGSILEFEFEAGHMARFADGAAVVSQGDNAILATVVSKDESEGKNDFLPLTVDFKQSGSALGRIPTNFLRRELQMTDADVLASRTIDRSVRPFFPSNYFAETQIICKPLALDDDGDPVILGLNAVSAALNVSNVPWNGPVGAVRIGLIDDKVEVNPSREAMKNSIINMILVGCNDGKRIVMMEMDGKEISCESLAICLDKGSSAIGKVVGAIDELRANVGKEKRVVMEEQINEELIEQIKKMSEDRLYYILSDQKHDKISRDLAIKELMDDVTDSLEEEFSDELRQIFYELVKNTLRNMVLETGIRSDGRSVNDFRPIKIKVDVYKKLHGSALFQRGQTQILTTVTFDSPATAFHPDSISQLLGSQRRKMFMLHYDFPSYATNEIRAQSRKSRRELGHGNLAENALKHVMPEQFPYCTRLACEVLESNGSSSMASVCAGSLALLDAGVQLKAPVAGLALGLFLSDDQNNHKILTDLTGMEDYYGHMDFKIAGTYNGFTAMQLDLKLPGIERKIFDEAIIRGKEGISYVLDIMHEVQPMPRTSFKSSVPVFETIPIQIYKKQILFRSNAFNQKLIEAETGVKIAIEDEANISLLAPNKTKLEQAKILMNKIFEDEANIELTFGGLYKAEITEIVENGVMVKLAKGLKPMFLKNINLDVRRVAHATALGLEVGSIITVQYLGRDSITGQHRISRRTIQTTALPVENLTRK</sequence>
<dbReference type="EMBL" id="UYYG01000004">
    <property type="protein sequence ID" value="VDN50531.1"/>
    <property type="molecule type" value="Genomic_DNA"/>
</dbReference>
<dbReference type="InterPro" id="IPR012162">
    <property type="entry name" value="PNPase"/>
</dbReference>
<evidence type="ECO:0000259" key="6">
    <source>
        <dbReference type="PROSITE" id="PS50126"/>
    </source>
</evidence>
<feature type="domain" description="S1 motif" evidence="6">
    <location>
        <begin position="662"/>
        <end position="733"/>
    </location>
</feature>
<dbReference type="PANTHER" id="PTHR11252">
    <property type="entry name" value="POLYRIBONUCLEOTIDE NUCLEOTIDYLTRANSFERASE"/>
    <property type="match status" value="1"/>
</dbReference>
<dbReference type="Gene3D" id="3.30.1370.10">
    <property type="entry name" value="K Homology domain, type 1"/>
    <property type="match status" value="1"/>
</dbReference>
<evidence type="ECO:0000256" key="3">
    <source>
        <dbReference type="ARBA" id="ARBA00022679"/>
    </source>
</evidence>
<dbReference type="InterPro" id="IPR003029">
    <property type="entry name" value="S1_domain"/>
</dbReference>
<gene>
    <name evidence="7" type="ORF">DME_LOCUS504</name>
</gene>
<dbReference type="SUPFAM" id="SSF55666">
    <property type="entry name" value="Ribonuclease PH domain 2-like"/>
    <property type="match status" value="2"/>
</dbReference>
<evidence type="ECO:0000313" key="8">
    <source>
        <dbReference type="Proteomes" id="UP000038040"/>
    </source>
</evidence>
<keyword evidence="4" id="KW-0548">Nucleotidyltransferase</keyword>
<evidence type="ECO:0000313" key="9">
    <source>
        <dbReference type="Proteomes" id="UP000274756"/>
    </source>
</evidence>
<dbReference type="Gene3D" id="3.30.230.70">
    <property type="entry name" value="GHMP Kinase, N-terminal domain"/>
    <property type="match status" value="2"/>
</dbReference>
<dbReference type="Proteomes" id="UP000038040">
    <property type="component" value="Unplaced"/>
</dbReference>
<dbReference type="AlphaFoldDB" id="A0A0N4UC99"/>
<organism evidence="8 10">
    <name type="scientific">Dracunculus medinensis</name>
    <name type="common">Guinea worm</name>
    <dbReference type="NCBI Taxonomy" id="318479"/>
    <lineage>
        <taxon>Eukaryota</taxon>
        <taxon>Metazoa</taxon>
        <taxon>Ecdysozoa</taxon>
        <taxon>Nematoda</taxon>
        <taxon>Chromadorea</taxon>
        <taxon>Rhabditida</taxon>
        <taxon>Spirurina</taxon>
        <taxon>Dracunculoidea</taxon>
        <taxon>Dracunculidae</taxon>
        <taxon>Dracunculus</taxon>
    </lineage>
</organism>
<dbReference type="GO" id="GO:0004654">
    <property type="term" value="F:polyribonucleotide nucleotidyltransferase activity"/>
    <property type="evidence" value="ECO:0007669"/>
    <property type="project" value="UniProtKB-EC"/>
</dbReference>
<dbReference type="GO" id="GO:0000965">
    <property type="term" value="P:mitochondrial RNA 3'-end processing"/>
    <property type="evidence" value="ECO:0007669"/>
    <property type="project" value="TreeGrafter"/>
</dbReference>
<dbReference type="STRING" id="318479.A0A0N4UC99"/>
<dbReference type="PANTHER" id="PTHR11252:SF0">
    <property type="entry name" value="POLYRIBONUCLEOTIDE NUCLEOTIDYLTRANSFERASE 1, MITOCHONDRIAL"/>
    <property type="match status" value="1"/>
</dbReference>
<dbReference type="Pfam" id="PF03726">
    <property type="entry name" value="PNPase"/>
    <property type="match status" value="1"/>
</dbReference>
<dbReference type="InterPro" id="IPR027408">
    <property type="entry name" value="PNPase/RNase_PH_dom_sf"/>
</dbReference>
<proteinExistence type="inferred from homology"/>
<dbReference type="GO" id="GO:0005829">
    <property type="term" value="C:cytosol"/>
    <property type="evidence" value="ECO:0007669"/>
    <property type="project" value="TreeGrafter"/>
</dbReference>
<reference evidence="7 9" key="2">
    <citation type="submission" date="2018-11" db="EMBL/GenBank/DDBJ databases">
        <authorList>
            <consortium name="Pathogen Informatics"/>
        </authorList>
    </citation>
    <scope>NUCLEOTIDE SEQUENCE [LARGE SCALE GENOMIC DNA]</scope>
</reference>
<dbReference type="InterPro" id="IPR036612">
    <property type="entry name" value="KH_dom_type_1_sf"/>
</dbReference>
<dbReference type="WBParaSite" id="DME_0000488301-mRNA-1">
    <property type="protein sequence ID" value="DME_0000488301-mRNA-1"/>
    <property type="gene ID" value="DME_0000488301"/>
</dbReference>
<dbReference type="PIRSF" id="PIRSF005499">
    <property type="entry name" value="PNPase"/>
    <property type="match status" value="1"/>
</dbReference>
<evidence type="ECO:0000256" key="1">
    <source>
        <dbReference type="ARBA" id="ARBA00007404"/>
    </source>
</evidence>
<dbReference type="InterPro" id="IPR036456">
    <property type="entry name" value="PNPase_PH_RNA-bd_sf"/>
</dbReference>
<dbReference type="SUPFAM" id="SSF46915">
    <property type="entry name" value="Polynucleotide phosphorylase/guanosine pentaphosphate synthase (PNPase/GPSI), domain 3"/>
    <property type="match status" value="1"/>
</dbReference>
<dbReference type="InterPro" id="IPR015847">
    <property type="entry name" value="ExoRNase_PH_dom2"/>
</dbReference>
<keyword evidence="9" id="KW-1185">Reference proteome</keyword>
<dbReference type="SUPFAM" id="SSF54211">
    <property type="entry name" value="Ribosomal protein S5 domain 2-like"/>
    <property type="match status" value="2"/>
</dbReference>
<dbReference type="PROSITE" id="PS50126">
    <property type="entry name" value="S1"/>
    <property type="match status" value="1"/>
</dbReference>
<dbReference type="InterPro" id="IPR020568">
    <property type="entry name" value="Ribosomal_Su5_D2-typ_SF"/>
</dbReference>
<dbReference type="Pfam" id="PF01138">
    <property type="entry name" value="RNase_PH"/>
    <property type="match status" value="2"/>
</dbReference>